<dbReference type="PROSITE" id="PS51118">
    <property type="entry name" value="HTH_HXLR"/>
    <property type="match status" value="1"/>
</dbReference>
<dbReference type="PANTHER" id="PTHR33204">
    <property type="entry name" value="TRANSCRIPTIONAL REGULATOR, MARR FAMILY"/>
    <property type="match status" value="1"/>
</dbReference>
<dbReference type="Proteomes" id="UP000094622">
    <property type="component" value="Unassembled WGS sequence"/>
</dbReference>
<sequence>MNMPAARRPLTVPEAVAAGFSLDNCPIRDVLNRIGDKWSMLIVVTLGAGPCRFSALKRALPDISQRMLTQTLRDLQRDGLVARAVFPTVPPSVEYSLTPLGLSLLPPLAVLVEWANASHDAIRVARAGYDAEGV</sequence>
<protein>
    <submittedName>
        <fullName evidence="5">HTH-type transcriptional activator HxlR</fullName>
    </submittedName>
</protein>
<evidence type="ECO:0000259" key="4">
    <source>
        <dbReference type="PROSITE" id="PS51118"/>
    </source>
</evidence>
<evidence type="ECO:0000256" key="2">
    <source>
        <dbReference type="ARBA" id="ARBA00023125"/>
    </source>
</evidence>
<comment type="caution">
    <text evidence="5">The sequence shown here is derived from an EMBL/GenBank/DDBJ whole genome shotgun (WGS) entry which is preliminary data.</text>
</comment>
<dbReference type="PATRIC" id="fig|1439726.3.peg.3336"/>
<dbReference type="InterPro" id="IPR036388">
    <property type="entry name" value="WH-like_DNA-bd_sf"/>
</dbReference>
<dbReference type="OrthoDB" id="9800350at2"/>
<dbReference type="PANTHER" id="PTHR33204:SF39">
    <property type="entry name" value="TRANSCRIPTIONAL REGULATORY PROTEIN"/>
    <property type="match status" value="1"/>
</dbReference>
<dbReference type="AlphaFoldDB" id="A0A1E3GZP4"/>
<proteinExistence type="predicted"/>
<name>A0A1E3GZP4_9HYPH</name>
<keyword evidence="1" id="KW-0805">Transcription regulation</keyword>
<evidence type="ECO:0000256" key="1">
    <source>
        <dbReference type="ARBA" id="ARBA00023015"/>
    </source>
</evidence>
<dbReference type="InterPro" id="IPR002577">
    <property type="entry name" value="HTH_HxlR"/>
</dbReference>
<keyword evidence="2" id="KW-0238">DNA-binding</keyword>
<feature type="domain" description="HTH hxlR-type" evidence="4">
    <location>
        <begin position="25"/>
        <end position="123"/>
    </location>
</feature>
<evidence type="ECO:0000313" key="5">
    <source>
        <dbReference type="EMBL" id="ODN69539.1"/>
    </source>
</evidence>
<dbReference type="Gene3D" id="1.10.10.10">
    <property type="entry name" value="Winged helix-like DNA-binding domain superfamily/Winged helix DNA-binding domain"/>
    <property type="match status" value="1"/>
</dbReference>
<evidence type="ECO:0000313" key="6">
    <source>
        <dbReference type="Proteomes" id="UP000094622"/>
    </source>
</evidence>
<dbReference type="GO" id="GO:0003677">
    <property type="term" value="F:DNA binding"/>
    <property type="evidence" value="ECO:0007669"/>
    <property type="project" value="UniProtKB-KW"/>
</dbReference>
<accession>A0A1E3GZP4</accession>
<dbReference type="SUPFAM" id="SSF46785">
    <property type="entry name" value="Winged helix' DNA-binding domain"/>
    <property type="match status" value="1"/>
</dbReference>
<evidence type="ECO:0000256" key="3">
    <source>
        <dbReference type="ARBA" id="ARBA00023163"/>
    </source>
</evidence>
<keyword evidence="3" id="KW-0804">Transcription</keyword>
<dbReference type="InterPro" id="IPR036390">
    <property type="entry name" value="WH_DNA-bd_sf"/>
</dbReference>
<reference evidence="5 6" key="1">
    <citation type="submission" date="2016-07" db="EMBL/GenBank/DDBJ databases">
        <title>Draft Genome Sequence of Methylobrevis pamukkalensis PK2.</title>
        <authorList>
            <person name="Vasilenko O.V."/>
            <person name="Doronina N.V."/>
            <person name="Shmareva M.N."/>
            <person name="Tarlachkov S.V."/>
            <person name="Mustakhimov I."/>
            <person name="Trotsenko Y.A."/>
        </authorList>
    </citation>
    <scope>NUCLEOTIDE SEQUENCE [LARGE SCALE GENOMIC DNA]</scope>
    <source>
        <strain evidence="5 6">PK2</strain>
    </source>
</reference>
<dbReference type="EMBL" id="MCRJ01000086">
    <property type="protein sequence ID" value="ODN69539.1"/>
    <property type="molecule type" value="Genomic_DNA"/>
</dbReference>
<dbReference type="Pfam" id="PF01638">
    <property type="entry name" value="HxlR"/>
    <property type="match status" value="1"/>
</dbReference>
<keyword evidence="6" id="KW-1185">Reference proteome</keyword>
<gene>
    <name evidence="5" type="primary">hxlR</name>
    <name evidence="5" type="ORF">A6302_03176</name>
</gene>
<organism evidence="5 6">
    <name type="scientific">Methylobrevis pamukkalensis</name>
    <dbReference type="NCBI Taxonomy" id="1439726"/>
    <lineage>
        <taxon>Bacteria</taxon>
        <taxon>Pseudomonadati</taxon>
        <taxon>Pseudomonadota</taxon>
        <taxon>Alphaproteobacteria</taxon>
        <taxon>Hyphomicrobiales</taxon>
        <taxon>Pleomorphomonadaceae</taxon>
        <taxon>Methylobrevis</taxon>
    </lineage>
</organism>